<dbReference type="SMART" id="SM00320">
    <property type="entry name" value="WD40"/>
    <property type="match status" value="5"/>
</dbReference>
<dbReference type="Gene3D" id="1.25.40.470">
    <property type="match status" value="1"/>
</dbReference>
<gene>
    <name evidence="12" type="ORF">ALC53_01996</name>
</gene>
<evidence type="ECO:0000256" key="7">
    <source>
        <dbReference type="ARBA" id="ARBA00023273"/>
    </source>
</evidence>
<comment type="caution">
    <text evidence="8">Lacks conserved residue(s) required for the propagation of feature annotation.</text>
</comment>
<organism evidence="12 13">
    <name type="scientific">Atta colombica</name>
    <dbReference type="NCBI Taxonomy" id="520822"/>
    <lineage>
        <taxon>Eukaryota</taxon>
        <taxon>Metazoa</taxon>
        <taxon>Ecdysozoa</taxon>
        <taxon>Arthropoda</taxon>
        <taxon>Hexapoda</taxon>
        <taxon>Insecta</taxon>
        <taxon>Pterygota</taxon>
        <taxon>Neoptera</taxon>
        <taxon>Endopterygota</taxon>
        <taxon>Hymenoptera</taxon>
        <taxon>Apocrita</taxon>
        <taxon>Aculeata</taxon>
        <taxon>Formicoidea</taxon>
        <taxon>Formicidae</taxon>
        <taxon>Myrmicinae</taxon>
        <taxon>Atta</taxon>
    </lineage>
</organism>
<evidence type="ECO:0000313" key="13">
    <source>
        <dbReference type="Proteomes" id="UP000078540"/>
    </source>
</evidence>
<evidence type="ECO:0000256" key="5">
    <source>
        <dbReference type="ARBA" id="ARBA00023069"/>
    </source>
</evidence>
<dbReference type="InterPro" id="IPR002156">
    <property type="entry name" value="RNaseH_domain"/>
</dbReference>
<dbReference type="PROSITE" id="PS50294">
    <property type="entry name" value="WD_REPEATS_REGION"/>
    <property type="match status" value="1"/>
</dbReference>
<dbReference type="Proteomes" id="UP000078540">
    <property type="component" value="Unassembled WGS sequence"/>
</dbReference>
<dbReference type="SUPFAM" id="SSF49854">
    <property type="entry name" value="Spermadhesin, CUB domain"/>
    <property type="match status" value="1"/>
</dbReference>
<dbReference type="Gene3D" id="2.130.10.10">
    <property type="entry name" value="YVTN repeat-like/Quinoprotein amine dehydrogenase"/>
    <property type="match status" value="1"/>
</dbReference>
<dbReference type="InterPro" id="IPR001680">
    <property type="entry name" value="WD40_rpt"/>
</dbReference>
<feature type="non-terminal residue" evidence="12">
    <location>
        <position position="1"/>
    </location>
</feature>
<dbReference type="SUPFAM" id="SSF50978">
    <property type="entry name" value="WD40 repeat-like"/>
    <property type="match status" value="2"/>
</dbReference>
<evidence type="ECO:0000256" key="2">
    <source>
        <dbReference type="ARBA" id="ARBA00019442"/>
    </source>
</evidence>
<dbReference type="InterPro" id="IPR056153">
    <property type="entry name" value="Beta-prop_IFT122_1st"/>
</dbReference>
<dbReference type="PROSITE" id="PS01180">
    <property type="entry name" value="CUB"/>
    <property type="match status" value="1"/>
</dbReference>
<dbReference type="InterPro" id="IPR036322">
    <property type="entry name" value="WD40_repeat_dom_sf"/>
</dbReference>
<keyword evidence="7" id="KW-0966">Cell projection</keyword>
<feature type="repeat" description="WD" evidence="9">
    <location>
        <begin position="83"/>
        <end position="114"/>
    </location>
</feature>
<dbReference type="GO" id="GO:0030991">
    <property type="term" value="C:intraciliary transport particle A"/>
    <property type="evidence" value="ECO:0007669"/>
    <property type="project" value="TreeGrafter"/>
</dbReference>
<dbReference type="GO" id="GO:0097730">
    <property type="term" value="C:non-motile cilium"/>
    <property type="evidence" value="ECO:0007669"/>
    <property type="project" value="TreeGrafter"/>
</dbReference>
<sequence>LVWIPAHRGIPGNEIADKAVKEATLKGRRNNFKLPTSDLILEANKMSVSRFNKYFEDASKTTRITLRRLKVVNNREIGRQAMMEGHKDTVYCVCYAKDGKKFASGGADKSVIIWTSKLEGILKYSHNEAVQSMHFNPVSHQLLSCSLSDIAFWSVEQKAVQKHKSGGRVNCCAWTRDGQYLALGLANGYVSIRNKNGEEKTRIERQIGVPIWSLSWNPLQYLQSYKNRDDAMDVLCIAEWNGVISFYTIGGEAIRRERSFSFTPLKITHFPEGQYLLVCGSNKQCLLMTHDGIQLVNVGGTFSSWVWSCAIHPTTSHIALGAQDGTITYLQLSWNIVHGLYGDRYAYRENMTDVIIQHLITNQKVRIKCKDLVCRIAVYRNRLAVQLPERVIIYEPSGAGDGMHYRIRDKLNQTLNCNLLVVTSNHLVLCLERRLQSLSFAGIIEREWILDGLITYIKVVGGPAGQECLIAVLSIIVSQKCSVSTRLKSGHVMKIYLDNPFPAHIAKVEDAVRCLDISSLKEKMAVVSEAGILSVFDLCTGEKLQEFQNVNSVAFNIAFEDIMCFAGNNYLAIKVANFSEYRQKFSGFVVGHNGSKLYCLNGSSIMTLEVPLSLFMYQYIDIGLYNHAYDIACLGVAESDWLALGTACLDNLELNIAYSAFARIKKLRYIEIVSEVEEKLKSGEWGREACMATAAAAMGKLRDAAKLYQKAGLQQYALDMYSDLRMFDIAQEFIASGNTQDRTVLLRRRAEWAKSLGEPRAAAEMFLSAGDIDRAISIIAEYGWIDMLIKVGRQLDKADRDNLSMIAKKLKQLGASHGAAEIFSRLGDDPDVADVLVDAQAWPEAFELAERNPKLRSRIYGPYARWLAETGRFSEAQEAFQMAGQPEESILVLTMLANNAVIEKRFCDASYFYWLLSQLSLDLSKSVEEIKTMFLNYSDKADIYYAYHEVFKYLEEPFTSLMPEALFNISRYLLMKTQNMRLDGISKMTIMYCLMKQARILGANKLVMQILDQLRSMKIPANLLAQVETSTLIARSYPYRDPEELLPLCYKCSTFNPLLPTNNVSGSNCTQCGLKFQYSFVMFEILPLVEFELEDDITDEEAEKLIEEPLPSSDDLAISDQLTITSNEADLFTVRLLKYEEKSTNSTVTVGRGVLKSMDPSTVIIMKWPKPFKTRYFRNLLSDLQISLCKCCLKLFHSDDYELALLRHGHCPFCRTPNIEDFHYFYHRCCTVKGTVNSRVRQRANYGDHLKSVALPDMISILLVNYFTFVFFISVRTTNLDQSLRDNALEIKSFNSHSNHQGKFFPLFSVVRFANSECLSSIDQLNGTCFTRRECMNFGGNPSGSCANRLGTCCIFQKSCGSTTNMNNTYFVSPRYPITYRGGERCSITVQRCNPNICQFKCLQLRLDFLEATWAQPNATGFCDLDVFLVSGGSSTVPRICGENTNQHVYVDFNGATPITISVDTNADFAFDRRWNIRIQQIACDSVCRAPNGCLQYYNSLSGTVMSFNFGTTENVRAPQIGTRQMVNHRYGVCVRMALGYCTIEWSEVDNLSFSVSGDTGSFDPNIIGTPLVAESGASCTTDFVIIPDPQENGVFDNTDRFCGNGFITKTSDLKPFVLYVVTNGDETQEAQNKGFALSFRQLPCPV</sequence>
<feature type="domain" description="RNase H type-1" evidence="11">
    <location>
        <begin position="1"/>
        <end position="25"/>
    </location>
</feature>
<dbReference type="Pfam" id="PF25144">
    <property type="entry name" value="Zn_ribbon_IFT122"/>
    <property type="match status" value="1"/>
</dbReference>
<dbReference type="PANTHER" id="PTHR12764">
    <property type="entry name" value="WD REPEAT DOMAIN-RELATED"/>
    <property type="match status" value="1"/>
</dbReference>
<evidence type="ECO:0000259" key="11">
    <source>
        <dbReference type="PROSITE" id="PS50879"/>
    </source>
</evidence>
<dbReference type="STRING" id="520822.A0A195BTD0"/>
<evidence type="ECO:0000256" key="8">
    <source>
        <dbReference type="PROSITE-ProRule" id="PRU00059"/>
    </source>
</evidence>
<dbReference type="InterPro" id="IPR056152">
    <property type="entry name" value="Beta-prop_IFT122_2nd"/>
</dbReference>
<dbReference type="Pfam" id="PF26080">
    <property type="entry name" value="CUB_animal"/>
    <property type="match status" value="1"/>
</dbReference>
<dbReference type="InterPro" id="IPR000859">
    <property type="entry name" value="CUB_dom"/>
</dbReference>
<dbReference type="GO" id="GO:0003676">
    <property type="term" value="F:nucleic acid binding"/>
    <property type="evidence" value="ECO:0007669"/>
    <property type="project" value="InterPro"/>
</dbReference>
<accession>A0A195BTD0</accession>
<keyword evidence="6" id="KW-1015">Disulfide bond</keyword>
<dbReference type="InterPro" id="IPR056838">
    <property type="entry name" value="Zn_ribbon_IFT122"/>
</dbReference>
<evidence type="ECO:0000313" key="12">
    <source>
        <dbReference type="EMBL" id="KYM89684.1"/>
    </source>
</evidence>
<reference evidence="12 13" key="1">
    <citation type="submission" date="2015-09" db="EMBL/GenBank/DDBJ databases">
        <title>Atta colombica WGS genome.</title>
        <authorList>
            <person name="Nygaard S."/>
            <person name="Hu H."/>
            <person name="Boomsma J."/>
            <person name="Zhang G."/>
        </authorList>
    </citation>
    <scope>NUCLEOTIDE SEQUENCE [LARGE SCALE GENOMIC DNA]</scope>
    <source>
        <strain evidence="12">Treedump-2</strain>
        <tissue evidence="12">Whole body</tissue>
    </source>
</reference>
<dbReference type="PROSITE" id="PS50879">
    <property type="entry name" value="RNASE_H_1"/>
    <property type="match status" value="1"/>
</dbReference>
<proteinExistence type="predicted"/>
<evidence type="ECO:0000256" key="6">
    <source>
        <dbReference type="ARBA" id="ARBA00023157"/>
    </source>
</evidence>
<dbReference type="PROSITE" id="PS50082">
    <property type="entry name" value="WD_REPEATS_2"/>
    <property type="match status" value="1"/>
</dbReference>
<feature type="domain" description="CUB" evidence="10">
    <location>
        <begin position="1360"/>
        <end position="1482"/>
    </location>
</feature>
<dbReference type="InterPro" id="IPR015943">
    <property type="entry name" value="WD40/YVTN_repeat-like_dom_sf"/>
</dbReference>
<evidence type="ECO:0000256" key="3">
    <source>
        <dbReference type="ARBA" id="ARBA00022574"/>
    </source>
</evidence>
<dbReference type="GO" id="GO:0061512">
    <property type="term" value="P:protein localization to cilium"/>
    <property type="evidence" value="ECO:0007669"/>
    <property type="project" value="TreeGrafter"/>
</dbReference>
<evidence type="ECO:0000256" key="1">
    <source>
        <dbReference type="ARBA" id="ARBA00004138"/>
    </source>
</evidence>
<dbReference type="GO" id="GO:1905515">
    <property type="term" value="P:non-motile cilium assembly"/>
    <property type="evidence" value="ECO:0007669"/>
    <property type="project" value="TreeGrafter"/>
</dbReference>
<evidence type="ECO:0000256" key="4">
    <source>
        <dbReference type="ARBA" id="ARBA00022737"/>
    </source>
</evidence>
<dbReference type="Pfam" id="PF25295">
    <property type="entry name" value="TPR_IFT122"/>
    <property type="match status" value="1"/>
</dbReference>
<evidence type="ECO:0000256" key="9">
    <source>
        <dbReference type="PROSITE-ProRule" id="PRU00221"/>
    </source>
</evidence>
<dbReference type="InterPro" id="IPR035914">
    <property type="entry name" value="Sperma_CUB_dom_sf"/>
</dbReference>
<dbReference type="GO" id="GO:0035721">
    <property type="term" value="P:intraciliary retrograde transport"/>
    <property type="evidence" value="ECO:0007669"/>
    <property type="project" value="TreeGrafter"/>
</dbReference>
<protein>
    <recommendedName>
        <fullName evidence="2">Intraflagellar transport protein 122 homolog</fullName>
    </recommendedName>
</protein>
<dbReference type="GO" id="GO:0004523">
    <property type="term" value="F:RNA-DNA hybrid ribonuclease activity"/>
    <property type="evidence" value="ECO:0007669"/>
    <property type="project" value="InterPro"/>
</dbReference>
<name>A0A195BTD0_9HYME</name>
<dbReference type="Pfam" id="PF23377">
    <property type="entry name" value="Beta-prop_IFT122_2nd"/>
    <property type="match status" value="1"/>
</dbReference>
<dbReference type="EMBL" id="KQ976417">
    <property type="protein sequence ID" value="KYM89684.1"/>
    <property type="molecule type" value="Genomic_DNA"/>
</dbReference>
<evidence type="ECO:0000259" key="10">
    <source>
        <dbReference type="PROSITE" id="PS01180"/>
    </source>
</evidence>
<keyword evidence="13" id="KW-1185">Reference proteome</keyword>
<dbReference type="InterPro" id="IPR057411">
    <property type="entry name" value="TPR_IFT122"/>
</dbReference>
<keyword evidence="4" id="KW-0677">Repeat</keyword>
<comment type="subcellular location">
    <subcellularLocation>
        <location evidence="1">Cell projection</location>
        <location evidence="1">Cilium</location>
    </subcellularLocation>
</comment>
<dbReference type="Pfam" id="PF25143">
    <property type="entry name" value="Zn_ribbon_IFT122_C"/>
    <property type="match status" value="1"/>
</dbReference>
<dbReference type="PANTHER" id="PTHR12764:SF4">
    <property type="entry name" value="INTRAFLAGELLAR TRANSPORT PROTEIN 122 HOMOLOG"/>
    <property type="match status" value="1"/>
</dbReference>
<dbReference type="InterPro" id="IPR039857">
    <property type="entry name" value="Ift122/121"/>
</dbReference>
<dbReference type="InterPro" id="IPR058698">
    <property type="entry name" value="CUB_metazoa"/>
</dbReference>
<keyword evidence="5" id="KW-0969">Cilium</keyword>
<dbReference type="Gene3D" id="2.60.120.290">
    <property type="entry name" value="Spermadhesin, CUB domain"/>
    <property type="match status" value="1"/>
</dbReference>
<keyword evidence="3 9" id="KW-0853">WD repeat</keyword>
<dbReference type="Pfam" id="PF23381">
    <property type="entry name" value="Beta-prop_IFT122_1st"/>
    <property type="match status" value="1"/>
</dbReference>